<keyword evidence="3" id="KW-1185">Reference proteome</keyword>
<dbReference type="InterPro" id="IPR040704">
    <property type="entry name" value="HEPN_AbiU2"/>
</dbReference>
<organism evidence="2 3">
    <name type="scientific">Bradyrhizobium sacchari</name>
    <dbReference type="NCBI Taxonomy" id="1399419"/>
    <lineage>
        <taxon>Bacteria</taxon>
        <taxon>Pseudomonadati</taxon>
        <taxon>Pseudomonadota</taxon>
        <taxon>Alphaproteobacteria</taxon>
        <taxon>Hyphomicrobiales</taxon>
        <taxon>Nitrobacteraceae</taxon>
        <taxon>Bradyrhizobium</taxon>
    </lineage>
</organism>
<comment type="caution">
    <text evidence="2">The sequence shown here is derived from an EMBL/GenBank/DDBJ whole genome shotgun (WGS) entry which is preliminary data.</text>
</comment>
<dbReference type="RefSeq" id="WP_080134718.1">
    <property type="nucleotide sequence ID" value="NZ_VITU01000003.1"/>
</dbReference>
<gene>
    <name evidence="2" type="ORF">FBZ95_104358</name>
</gene>
<reference evidence="2 3" key="1">
    <citation type="submission" date="2019-06" db="EMBL/GenBank/DDBJ databases">
        <title>Genomic Encyclopedia of Type Strains, Phase IV (KMG-V): Genome sequencing to study the core and pangenomes of soil and plant-associated prokaryotes.</title>
        <authorList>
            <person name="Whitman W."/>
        </authorList>
    </citation>
    <scope>NUCLEOTIDE SEQUENCE [LARGE SCALE GENOMIC DNA]</scope>
    <source>
        <strain evidence="2 3">BR 10556</strain>
    </source>
</reference>
<evidence type="ECO:0000259" key="1">
    <source>
        <dbReference type="Pfam" id="PF18734"/>
    </source>
</evidence>
<feature type="domain" description="HEPN AbiU2-like" evidence="1">
    <location>
        <begin position="18"/>
        <end position="199"/>
    </location>
</feature>
<dbReference type="AlphaFoldDB" id="A0A560JYS5"/>
<accession>A0A560JYS5</accession>
<dbReference type="Pfam" id="PF18734">
    <property type="entry name" value="HEPN_AbiU2"/>
    <property type="match status" value="1"/>
</dbReference>
<dbReference type="EMBL" id="VITW01000004">
    <property type="protein sequence ID" value="TWB76177.1"/>
    <property type="molecule type" value="Genomic_DNA"/>
</dbReference>
<evidence type="ECO:0000313" key="2">
    <source>
        <dbReference type="EMBL" id="TWB76177.1"/>
    </source>
</evidence>
<protein>
    <recommendedName>
        <fullName evidence="1">HEPN AbiU2-like domain-containing protein</fullName>
    </recommendedName>
</protein>
<evidence type="ECO:0000313" key="3">
    <source>
        <dbReference type="Proteomes" id="UP000315914"/>
    </source>
</evidence>
<sequence>MTAGPSPLEHELEMFRTEEEAAQQYFFGYLALQLVPSKNPDVLARMNETATFWITTRYALLMSAFVVLGRIFDQDPKSLHNMDRLLGVVARDIDSLSAAALERRRIAQGMTPKDAAAYAHGSYDLTMDDVRGMRKAVGHWRKVYEARYREIRHKIFAHKSIDRAAADALMANTNVDEVRELLGFLHALYQSLFQLHANGIMPNITPAKFDLPPSPGGGKPGERIFRESGDLLYGMLDPRLRLDAPGLIRDRSGL</sequence>
<name>A0A560JYS5_9BRAD</name>
<proteinExistence type="predicted"/>
<dbReference type="Proteomes" id="UP000315914">
    <property type="component" value="Unassembled WGS sequence"/>
</dbReference>